<evidence type="ECO:0000259" key="3">
    <source>
        <dbReference type="Pfam" id="PF01648"/>
    </source>
</evidence>
<dbReference type="PANTHER" id="PTHR12215:SF10">
    <property type="entry name" value="L-AMINOADIPATE-SEMIALDEHYDE DEHYDROGENASE-PHOSPHOPANTETHEINYL TRANSFERASE"/>
    <property type="match status" value="1"/>
</dbReference>
<dbReference type="Pfam" id="PF01648">
    <property type="entry name" value="ACPS"/>
    <property type="match status" value="1"/>
</dbReference>
<dbReference type="EMBL" id="JACHXN010000006">
    <property type="protein sequence ID" value="MBB3145869.1"/>
    <property type="molecule type" value="Genomic_DNA"/>
</dbReference>
<keyword evidence="6" id="KW-1185">Reference proteome</keyword>
<name>A0A839UC11_9HYPH</name>
<dbReference type="RefSeq" id="WP_183661908.1">
    <property type="nucleotide sequence ID" value="NZ_JACHXN010000006.1"/>
</dbReference>
<dbReference type="InterPro" id="IPR008278">
    <property type="entry name" value="4-PPantetheinyl_Trfase_dom"/>
</dbReference>
<dbReference type="EC" id="2.7.8.-" evidence="5"/>
<accession>A0A839UC11</accession>
<dbReference type="GO" id="GO:0008897">
    <property type="term" value="F:holo-[acyl-carrier-protein] synthase activity"/>
    <property type="evidence" value="ECO:0007669"/>
    <property type="project" value="InterPro"/>
</dbReference>
<keyword evidence="2 5" id="KW-0808">Transferase</keyword>
<dbReference type="Proteomes" id="UP000554520">
    <property type="component" value="Unassembled WGS sequence"/>
</dbReference>
<dbReference type="InterPro" id="IPR050559">
    <property type="entry name" value="P-Pant_transferase_sf"/>
</dbReference>
<dbReference type="Gene3D" id="3.90.470.20">
    <property type="entry name" value="4'-phosphopantetheinyl transferase domain"/>
    <property type="match status" value="2"/>
</dbReference>
<gene>
    <name evidence="5" type="ORF">FHS21_002283</name>
</gene>
<dbReference type="SUPFAM" id="SSF56214">
    <property type="entry name" value="4'-phosphopantetheinyl transferase"/>
    <property type="match status" value="2"/>
</dbReference>
<evidence type="ECO:0000256" key="1">
    <source>
        <dbReference type="ARBA" id="ARBA00010990"/>
    </source>
</evidence>
<comment type="similarity">
    <text evidence="1">Belongs to the P-Pant transferase superfamily. Gsp/Sfp/HetI/AcpT family.</text>
</comment>
<dbReference type="InterPro" id="IPR055066">
    <property type="entry name" value="AASDHPPT_N"/>
</dbReference>
<organism evidence="5 6">
    <name type="scientific">Phyllobacterium trifolii</name>
    <dbReference type="NCBI Taxonomy" id="300193"/>
    <lineage>
        <taxon>Bacteria</taxon>
        <taxon>Pseudomonadati</taxon>
        <taxon>Pseudomonadota</taxon>
        <taxon>Alphaproteobacteria</taxon>
        <taxon>Hyphomicrobiales</taxon>
        <taxon>Phyllobacteriaceae</taxon>
        <taxon>Phyllobacterium</taxon>
    </lineage>
</organism>
<reference evidence="5 6" key="1">
    <citation type="submission" date="2020-08" db="EMBL/GenBank/DDBJ databases">
        <title>Genomic Encyclopedia of Type Strains, Phase III (KMG-III): the genomes of soil and plant-associated and newly described type strains.</title>
        <authorList>
            <person name="Whitman W."/>
        </authorList>
    </citation>
    <scope>NUCLEOTIDE SEQUENCE [LARGE SCALE GENOMIC DNA]</scope>
    <source>
        <strain evidence="5 6">CECT 7015</strain>
    </source>
</reference>
<feature type="domain" description="4'-phosphopantetheinyl transferase N-terminal" evidence="4">
    <location>
        <begin position="38"/>
        <end position="122"/>
    </location>
</feature>
<evidence type="ECO:0000313" key="6">
    <source>
        <dbReference type="Proteomes" id="UP000554520"/>
    </source>
</evidence>
<feature type="domain" description="4'-phosphopantetheinyl transferase" evidence="3">
    <location>
        <begin position="130"/>
        <end position="222"/>
    </location>
</feature>
<sequence>MMTLPCDPLSDLPVVPASRVDQGGSGVDIWWWAHGPDTDWTRISVALVPDERARAASFHFEKDARAFMAGRYLQRSVLSLYTAAPIADLNIVAGLHGKPALAGQSDGIAFNLSNTEGFAAFAISGDAVALGIDVEALTTVIEPETSSLFCSAAESEMLSVLRGQARQSRLLSYWTLKESYLKATGTGLTAAPEQLNIRLDRETNAIRMDKVPSDDDALWHHRLFLAPSGHLIAVSTQSGGEELLFHQRELVHPA</sequence>
<dbReference type="GO" id="GO:0019878">
    <property type="term" value="P:lysine biosynthetic process via aminoadipic acid"/>
    <property type="evidence" value="ECO:0007669"/>
    <property type="project" value="TreeGrafter"/>
</dbReference>
<evidence type="ECO:0000313" key="5">
    <source>
        <dbReference type="EMBL" id="MBB3145869.1"/>
    </source>
</evidence>
<dbReference type="AlphaFoldDB" id="A0A839UC11"/>
<dbReference type="GO" id="GO:0000287">
    <property type="term" value="F:magnesium ion binding"/>
    <property type="evidence" value="ECO:0007669"/>
    <property type="project" value="InterPro"/>
</dbReference>
<dbReference type="GO" id="GO:0005829">
    <property type="term" value="C:cytosol"/>
    <property type="evidence" value="ECO:0007669"/>
    <property type="project" value="TreeGrafter"/>
</dbReference>
<evidence type="ECO:0000259" key="4">
    <source>
        <dbReference type="Pfam" id="PF22624"/>
    </source>
</evidence>
<comment type="caution">
    <text evidence="5">The sequence shown here is derived from an EMBL/GenBank/DDBJ whole genome shotgun (WGS) entry which is preliminary data.</text>
</comment>
<evidence type="ECO:0000256" key="2">
    <source>
        <dbReference type="ARBA" id="ARBA00022679"/>
    </source>
</evidence>
<dbReference type="PANTHER" id="PTHR12215">
    <property type="entry name" value="PHOSPHOPANTETHEINE TRANSFERASE"/>
    <property type="match status" value="1"/>
</dbReference>
<dbReference type="InterPro" id="IPR037143">
    <property type="entry name" value="4-PPantetheinyl_Trfase_dom_sf"/>
</dbReference>
<dbReference type="Pfam" id="PF22624">
    <property type="entry name" value="AASDHPPT_N"/>
    <property type="match status" value="1"/>
</dbReference>
<protein>
    <submittedName>
        <fullName evidence="5">4'-phosphopantetheinyl transferase</fullName>
        <ecNumber evidence="5">2.7.8.-</ecNumber>
    </submittedName>
</protein>
<proteinExistence type="inferred from homology"/>